<feature type="domain" description="C-type lectin" evidence="2">
    <location>
        <begin position="46"/>
        <end position="171"/>
    </location>
</feature>
<feature type="chain" id="PRO_5009307461" evidence="1">
    <location>
        <begin position="17"/>
        <end position="206"/>
    </location>
</feature>
<protein>
    <submittedName>
        <fullName evidence="4">C-type lectin domain-containing protein</fullName>
    </submittedName>
</protein>
<dbReference type="PANTHER" id="PTHR23124">
    <property type="entry name" value="C-TYPE LECTIN DOMAIN-CONTAINING PROTEIN-RELATED-RELATED"/>
    <property type="match status" value="1"/>
</dbReference>
<evidence type="ECO:0000259" key="2">
    <source>
        <dbReference type="PROSITE" id="PS50041"/>
    </source>
</evidence>
<evidence type="ECO:0000313" key="4">
    <source>
        <dbReference type="WBParaSite" id="Csp11.Scaffold597.g5318.t1"/>
    </source>
</evidence>
<dbReference type="AlphaFoldDB" id="A0A1I7TF32"/>
<dbReference type="SMART" id="SM00034">
    <property type="entry name" value="CLECT"/>
    <property type="match status" value="1"/>
</dbReference>
<dbReference type="CDD" id="cd00037">
    <property type="entry name" value="CLECT"/>
    <property type="match status" value="1"/>
</dbReference>
<dbReference type="SUPFAM" id="SSF56436">
    <property type="entry name" value="C-type lectin-like"/>
    <property type="match status" value="1"/>
</dbReference>
<dbReference type="WBParaSite" id="Csp11.Scaffold597.g5318.t1">
    <property type="protein sequence ID" value="Csp11.Scaffold597.g5318.t1"/>
    <property type="gene ID" value="Csp11.Scaffold597.g5318"/>
</dbReference>
<organism evidence="3 4">
    <name type="scientific">Caenorhabditis tropicalis</name>
    <dbReference type="NCBI Taxonomy" id="1561998"/>
    <lineage>
        <taxon>Eukaryota</taxon>
        <taxon>Metazoa</taxon>
        <taxon>Ecdysozoa</taxon>
        <taxon>Nematoda</taxon>
        <taxon>Chromadorea</taxon>
        <taxon>Rhabditida</taxon>
        <taxon>Rhabditina</taxon>
        <taxon>Rhabditomorpha</taxon>
        <taxon>Rhabditoidea</taxon>
        <taxon>Rhabditidae</taxon>
        <taxon>Peloderinae</taxon>
        <taxon>Caenorhabditis</taxon>
    </lineage>
</organism>
<keyword evidence="3" id="KW-1185">Reference proteome</keyword>
<dbReference type="InterPro" id="IPR001304">
    <property type="entry name" value="C-type_lectin-like"/>
</dbReference>
<dbReference type="InterPro" id="IPR016186">
    <property type="entry name" value="C-type_lectin-like/link_sf"/>
</dbReference>
<dbReference type="PROSITE" id="PS50041">
    <property type="entry name" value="C_TYPE_LECTIN_2"/>
    <property type="match status" value="1"/>
</dbReference>
<dbReference type="eggNOG" id="KOG4297">
    <property type="taxonomic scope" value="Eukaryota"/>
</dbReference>
<sequence length="206" mass="22546">MKTVLLLCGIIGIAYARFSSSESCEGKLIWITRGCPAGWTRFNRGTYGWCIRVFTGSYSQTDCENRCKTQGATLSGIQNQNEAIAIGRATMALISQPSGTVRIGLYRTVACSTAPLSTRCNSMNSFWWTDRTTTGTDGLLWNNNQPDNARAQTQRCAVLLASNTATVVDQWTWQANRLDDIGCNYAPPGDHPRGVRAFVCGKKATV</sequence>
<reference evidence="4" key="1">
    <citation type="submission" date="2016-11" db="UniProtKB">
        <authorList>
            <consortium name="WormBaseParasite"/>
        </authorList>
    </citation>
    <scope>IDENTIFICATION</scope>
</reference>
<keyword evidence="1" id="KW-0732">Signal</keyword>
<name>A0A1I7TF32_9PELO</name>
<accession>A0A1I7TF32</accession>
<evidence type="ECO:0000256" key="1">
    <source>
        <dbReference type="SAM" id="SignalP"/>
    </source>
</evidence>
<dbReference type="InterPro" id="IPR016187">
    <property type="entry name" value="CTDL_fold"/>
</dbReference>
<dbReference type="Gene3D" id="3.10.100.10">
    <property type="entry name" value="Mannose-Binding Protein A, subunit A"/>
    <property type="match status" value="1"/>
</dbReference>
<dbReference type="PANTHER" id="PTHR23124:SF129">
    <property type="entry name" value="C-TYPE LECTIN DOMAIN-CONTAINING PROTEIN"/>
    <property type="match status" value="1"/>
</dbReference>
<dbReference type="STRING" id="1561998.A0A1I7TF32"/>
<proteinExistence type="predicted"/>
<feature type="signal peptide" evidence="1">
    <location>
        <begin position="1"/>
        <end position="16"/>
    </location>
</feature>
<evidence type="ECO:0000313" key="3">
    <source>
        <dbReference type="Proteomes" id="UP000095282"/>
    </source>
</evidence>
<dbReference type="Proteomes" id="UP000095282">
    <property type="component" value="Unplaced"/>
</dbReference>